<dbReference type="GO" id="GO:0000136">
    <property type="term" value="C:mannan polymerase complex"/>
    <property type="evidence" value="ECO:0007669"/>
    <property type="project" value="TreeGrafter"/>
</dbReference>
<dbReference type="Proteomes" id="UP000319257">
    <property type="component" value="Unassembled WGS sequence"/>
</dbReference>
<dbReference type="SUPFAM" id="SSF53448">
    <property type="entry name" value="Nucleotide-diphospho-sugar transferases"/>
    <property type="match status" value="1"/>
</dbReference>
<dbReference type="InterPro" id="IPR039367">
    <property type="entry name" value="Och1-like"/>
</dbReference>
<evidence type="ECO:0000313" key="2">
    <source>
        <dbReference type="EMBL" id="TPX18634.1"/>
    </source>
</evidence>
<dbReference type="OrthoDB" id="1577640at2759"/>
<organism evidence="2 3">
    <name type="scientific">Thyridium curvatum</name>
    <dbReference type="NCBI Taxonomy" id="1093900"/>
    <lineage>
        <taxon>Eukaryota</taxon>
        <taxon>Fungi</taxon>
        <taxon>Dikarya</taxon>
        <taxon>Ascomycota</taxon>
        <taxon>Pezizomycotina</taxon>
        <taxon>Sordariomycetes</taxon>
        <taxon>Sordariomycetidae</taxon>
        <taxon>Thyridiales</taxon>
        <taxon>Thyridiaceae</taxon>
        <taxon>Thyridium</taxon>
    </lineage>
</organism>
<comment type="caution">
    <text evidence="2">The sequence shown here is derived from an EMBL/GenBank/DDBJ whole genome shotgun (WGS) entry which is preliminary data.</text>
</comment>
<accession>A0A507BIP1</accession>
<name>A0A507BIP1_9PEZI</name>
<dbReference type="GeneID" id="41969938"/>
<dbReference type="EMBL" id="SKBQ01000010">
    <property type="protein sequence ID" value="TPX18634.1"/>
    <property type="molecule type" value="Genomic_DNA"/>
</dbReference>
<dbReference type="InParanoid" id="A0A507BIP1"/>
<dbReference type="Gene3D" id="3.90.550.20">
    <property type="match status" value="1"/>
</dbReference>
<dbReference type="AlphaFoldDB" id="A0A507BIP1"/>
<protein>
    <recommendedName>
        <fullName evidence="4">Glycosyltransferase family 32 protein</fullName>
    </recommendedName>
</protein>
<dbReference type="RefSeq" id="XP_031000345.1">
    <property type="nucleotide sequence ID" value="XM_031136687.1"/>
</dbReference>
<dbReference type="PANTHER" id="PTHR31834">
    <property type="entry name" value="INITIATION-SPECIFIC ALPHA-1,6-MANNOSYLTRANSFERASE"/>
    <property type="match status" value="1"/>
</dbReference>
<evidence type="ECO:0000313" key="3">
    <source>
        <dbReference type="Proteomes" id="UP000319257"/>
    </source>
</evidence>
<comment type="similarity">
    <text evidence="1">Belongs to the glycosyltransferase 32 family.</text>
</comment>
<dbReference type="STRING" id="1093900.A0A507BIP1"/>
<sequence length="434" mass="48555">MLMLTSYIRMRSRRLLVPVIISVIACWSVWAVYAPRTDPTASVGPSTYKSAFPLAWEHIHMFNGTGGAWYIPDDWIDDKRRQPTNILEAARLASRAAEADHLRQVDQSLIPLIVHQTWAVAQIDTWGTNVLSCVEKWLRYAVLGEYGSPMAYLFWDDDGMLAFVEEYEPDFVEPFITLFTPVERADIFRILVCKWFGGIYGDVDTEPLQHPAKWIRPLDVAPWTDPETEASWGQKPADGGSKDVRRPVRLLVGLEADTDPALDTYWRMGYSYPVQLTQWALASAPQHPALSRFMDDVQSEVDVIVNMTVHSGAGSTEIAQIHADPLTRTGPAAITAAVSRWLEEHVGLRWNAVTGLKDGGKSKLVADVLVLPITGFSPGRGQYGNMGSKPASDPDARLLHHAQGSWRHFDLKVELGKLCRTMFGLCRDWSKVPS</sequence>
<evidence type="ECO:0008006" key="4">
    <source>
        <dbReference type="Google" id="ProtNLM"/>
    </source>
</evidence>
<keyword evidence="3" id="KW-1185">Reference proteome</keyword>
<dbReference type="GO" id="GO:0006487">
    <property type="term" value="P:protein N-linked glycosylation"/>
    <property type="evidence" value="ECO:0007669"/>
    <property type="project" value="TreeGrafter"/>
</dbReference>
<dbReference type="Pfam" id="PF04488">
    <property type="entry name" value="Gly_transf_sug"/>
    <property type="match status" value="1"/>
</dbReference>
<gene>
    <name evidence="2" type="ORF">E0L32_002491</name>
</gene>
<reference evidence="2 3" key="1">
    <citation type="submission" date="2019-06" db="EMBL/GenBank/DDBJ databases">
        <title>Draft genome sequence of the filamentous fungus Phialemoniopsis curvata isolated from diesel fuel.</title>
        <authorList>
            <person name="Varaljay V.A."/>
            <person name="Lyon W.J."/>
            <person name="Crouch A.L."/>
            <person name="Drake C.E."/>
            <person name="Hollomon J.M."/>
            <person name="Nadeau L.J."/>
            <person name="Nunn H.S."/>
            <person name="Stevenson B.S."/>
            <person name="Bojanowski C.L."/>
            <person name="Crookes-Goodson W.J."/>
        </authorList>
    </citation>
    <scope>NUCLEOTIDE SEQUENCE [LARGE SCALE GENOMIC DNA]</scope>
    <source>
        <strain evidence="2 3">D216</strain>
    </source>
</reference>
<dbReference type="GO" id="GO:0000009">
    <property type="term" value="F:alpha-1,6-mannosyltransferase activity"/>
    <property type="evidence" value="ECO:0007669"/>
    <property type="project" value="InterPro"/>
</dbReference>
<dbReference type="PANTHER" id="PTHR31834:SF10">
    <property type="entry name" value="TRANSFERASE, PUTATIVE (AFU_ORTHOLOGUE AFUA_8G02040)-RELATED"/>
    <property type="match status" value="1"/>
</dbReference>
<proteinExistence type="inferred from homology"/>
<evidence type="ECO:0000256" key="1">
    <source>
        <dbReference type="ARBA" id="ARBA00009003"/>
    </source>
</evidence>
<dbReference type="InterPro" id="IPR007577">
    <property type="entry name" value="GlycoTrfase_DXD_sugar-bd_CS"/>
</dbReference>
<dbReference type="InterPro" id="IPR029044">
    <property type="entry name" value="Nucleotide-diphossugar_trans"/>
</dbReference>